<dbReference type="Pfam" id="PF02775">
    <property type="entry name" value="TPP_enzyme_C"/>
    <property type="match status" value="1"/>
</dbReference>
<dbReference type="Gene3D" id="3.20.20.120">
    <property type="entry name" value="Enolase-like C-terminal domain"/>
    <property type="match status" value="1"/>
</dbReference>
<evidence type="ECO:0000256" key="5">
    <source>
        <dbReference type="ARBA" id="ARBA00023052"/>
    </source>
</evidence>
<reference evidence="9" key="1">
    <citation type="journal article" date="2021" name="Nat. Commun.">
        <title>Genomic analyses provide insights into spinach domestication and the genetic basis of agronomic traits.</title>
        <authorList>
            <person name="Cai X."/>
            <person name="Sun X."/>
            <person name="Xu C."/>
            <person name="Sun H."/>
            <person name="Wang X."/>
            <person name="Ge C."/>
            <person name="Zhang Z."/>
            <person name="Wang Q."/>
            <person name="Fei Z."/>
            <person name="Jiao C."/>
            <person name="Wang Q."/>
        </authorList>
    </citation>
    <scope>NUCLEOTIDE SEQUENCE [LARGE SCALE GENOMIC DNA]</scope>
    <source>
        <strain evidence="9">cv. Varoflay</strain>
    </source>
</reference>
<keyword evidence="3" id="KW-0479">Metal-binding</keyword>
<dbReference type="Gene3D" id="3.40.50.1820">
    <property type="entry name" value="alpha/beta hydrolase"/>
    <property type="match status" value="1"/>
</dbReference>
<dbReference type="InterPro" id="IPR012001">
    <property type="entry name" value="Thiamin_PyroP_enz_TPP-bd_dom"/>
</dbReference>
<dbReference type="HAMAP" id="MF_01659">
    <property type="entry name" value="MenD"/>
    <property type="match status" value="1"/>
</dbReference>
<dbReference type="InterPro" id="IPR013342">
    <property type="entry name" value="Mandelate_racemase_C"/>
</dbReference>
<dbReference type="Gene3D" id="3.40.50.970">
    <property type="match status" value="2"/>
</dbReference>
<dbReference type="SUPFAM" id="SSF52518">
    <property type="entry name" value="Thiamin diphosphate-binding fold (THDP-binding)"/>
    <property type="match status" value="2"/>
</dbReference>
<dbReference type="InterPro" id="IPR011766">
    <property type="entry name" value="TPP_enzyme_TPP-bd"/>
</dbReference>
<name>A0ABM3RN63_SPIOL</name>
<dbReference type="SFLD" id="SFLDF00009">
    <property type="entry name" value="o-succinylbenzoate_synthase"/>
    <property type="match status" value="1"/>
</dbReference>
<gene>
    <name evidence="10" type="primary">LOC110791623</name>
</gene>
<evidence type="ECO:0000256" key="7">
    <source>
        <dbReference type="ARBA" id="ARBA00023239"/>
    </source>
</evidence>
<dbReference type="Gene3D" id="3.30.390.10">
    <property type="entry name" value="Enolase-like, N-terminal domain"/>
    <property type="match status" value="1"/>
</dbReference>
<keyword evidence="4" id="KW-0460">Magnesium</keyword>
<keyword evidence="9" id="KW-1185">Reference proteome</keyword>
<evidence type="ECO:0000256" key="1">
    <source>
        <dbReference type="ARBA" id="ARBA00022428"/>
    </source>
</evidence>
<dbReference type="InterPro" id="IPR029065">
    <property type="entry name" value="Enolase_C-like"/>
</dbReference>
<dbReference type="CDD" id="cd07037">
    <property type="entry name" value="TPP_PYR_MenD"/>
    <property type="match status" value="1"/>
</dbReference>
<dbReference type="HAMAP" id="MF_01660">
    <property type="entry name" value="MenH"/>
    <property type="match status" value="1"/>
</dbReference>
<dbReference type="InterPro" id="IPR018110">
    <property type="entry name" value="Mandel_Rmase/mucon_lact_enz_CS"/>
</dbReference>
<dbReference type="NCBIfam" id="TIGR00173">
    <property type="entry name" value="menD"/>
    <property type="match status" value="1"/>
</dbReference>
<accession>A0ABM3RN63</accession>
<keyword evidence="1" id="KW-0474">Menaquinone biosynthesis</keyword>
<dbReference type="InterPro" id="IPR022485">
    <property type="entry name" value="SHCHC_synthase_MenH"/>
</dbReference>
<sequence>MNTRIIHPNSLSSPSPIFNFPNPKSTISPKLPYSPPNFHFFRSLILHKTPNFKVTRAIHLNNSVEASEDDESCGDDLVTRAIHLNNSVEASEDDESCGDDLVIEASLTRILPPALTLQHGIESLKDALQEFKLNPPNSASGLIRFEVAVPPGAYALDWFCCQPESPGVFPQFYMSKQLENSTDKSAFFSKTHGVFGMGSAVSFRQSFSGSDEWNSFRRYLLVDSLNITAYGFIGSSYDMKSSFMKHETGSFYFIIPQIELNESEGFCILAGTLVWSDSILCNFKQALHSFEISLFQAINHFPAMLETYSANIRKSTIKSFNMVEDGNLEMVYMEASLLGNYNNAASIVEMKNAAASSQFCIRLSQKTAVSKNMQLDDTSETSPLQECANINSVWVSLIVEECYRLGLTYFCIAPGSRSSPLAVAASTHPHITCIACYDERSLAFHAIGYARGSQMPAVVITTSGTAVSNLYPAVVEASQDFVPLVLLTADRPSELHAAGANQAIDQVNHFGSYVRFFFNLPAPTDQITARMVLTTVDSAVYWATCSPCGPVHINCSFREPLDNSHRRWMRSCLDKLDFWTSSTQPFTKYIKVQSSYAHNAAYTLTSEVENVIKNSKHGLLVIGAIYREDEMWAALLLAQKLSWPVVADILSGLRLRKILSSYREYEKNIVFIDHFDHVLLCDAARQWAELDVILQVGSRITSKRISEFLEHCFPCSYIMVDKHPCRHDPSHIVTHRIQSTISQFTGGLLKGTFPCSSIKWKSFLQAVNSVVAWELSFQICSEYSLTEPHVAHIISEVVGSDTVLFIGNSMSIRDADMYSQGVVNCTSQTSQLALPCQWIQIAGNRGASGIDGLLSTAVGFAVGCKKRALCIIGDVSFLHDTNGLAILSSRMGRKPITVLVINNHGGGIFSFLPIAEKVESEIMEKYFYYDHRISFSKLCTAHGVKHLLAETKLELREALLTSQQADADCVIEVSGAINSNAAFHSLLRKYAAQAACHAFTTLSKLSPPQSATGDLFYKIAKLEYSLYGVSLAAPPTSVSVARDPSNFVRQGFILAFTLDDGSTGLGEIAPLEIHEENLQDVEEQLCFLLHALKGATISYLLPLLRESFSAWIWRVIGVPPDSIFPSVRCGLEMATLNAIAARQKCTLLDILLPQPHQSNVKNQQPSTIDICALVDADGSPLEVANTVFAFVEEGFRAVKVKVARRNDPREDAAVIKEIRRKIGAEIELRVDANRRWTYEKAIVFGSLVKDCGLQYIEEPVQRAEDIVRFCEETGLPVALDETIDNIQGNISDSLARFTHPGVVALVIKPSVVGGFEKAAVIAWWAHIKGKLAVVSATFETSLGLSSYVQFARYLEMRSTEISQTVDKKLPKCVAHGLGTYKWLKEDLTLDPLVICRQPKSRYLGASIDDADRVLRNFQVNCNAITKRSVEQHISTHQLSVEIGDSTYMIEVQEMGESRDGKTLLFLHGFLGTGEDWTSVMKALSRSAKCFSVDLPGHGRSQIQSRDSINPTGGQSLSIEVVAEVLSQLINKISTGKVTLVGYSMGARIALYMALRFSDKIDGAVMISGSPGLKDETERRIRAAKDDSRAHSLIAFGLAPFLENWYHGDLWNSFREHPSFEKIVASRLQHHDIHCLAKALSGLSIGRQPPLWEDLKHCKVPLMFVVGEKDVKFKRISQDICRKMGETTNHEAVEIPNCGHAVHLENPLAVVRLVRQFMTKTSN</sequence>
<evidence type="ECO:0000256" key="6">
    <source>
        <dbReference type="ARBA" id="ARBA00023211"/>
    </source>
</evidence>
<protein>
    <submittedName>
        <fullName evidence="10">Protein PHYLLO, chloroplastic isoform X1</fullName>
    </submittedName>
</protein>
<dbReference type="InterPro" id="IPR029058">
    <property type="entry name" value="AB_hydrolase_fold"/>
</dbReference>
<dbReference type="Pfam" id="PF13378">
    <property type="entry name" value="MR_MLE_C"/>
    <property type="match status" value="1"/>
</dbReference>
<dbReference type="PANTHER" id="PTHR42916">
    <property type="entry name" value="2-SUCCINYL-5-ENOLPYRUVYL-6-HYDROXY-3-CYCLOHEXENE-1-CARBOXYLATE SYNTHASE"/>
    <property type="match status" value="1"/>
</dbReference>
<dbReference type="GeneID" id="110791623"/>
<dbReference type="PANTHER" id="PTHR42916:SF1">
    <property type="entry name" value="PROTEIN PHYLLO, CHLOROPLASTIC"/>
    <property type="match status" value="1"/>
</dbReference>
<evidence type="ECO:0000256" key="3">
    <source>
        <dbReference type="ARBA" id="ARBA00022723"/>
    </source>
</evidence>
<dbReference type="SUPFAM" id="SSF53474">
    <property type="entry name" value="alpha/beta-Hydrolases"/>
    <property type="match status" value="1"/>
</dbReference>
<evidence type="ECO:0000313" key="9">
    <source>
        <dbReference type="Proteomes" id="UP000813463"/>
    </source>
</evidence>
<dbReference type="InterPro" id="IPR029061">
    <property type="entry name" value="THDP-binding"/>
</dbReference>
<organism evidence="9 10">
    <name type="scientific">Spinacia oleracea</name>
    <name type="common">Spinach</name>
    <dbReference type="NCBI Taxonomy" id="3562"/>
    <lineage>
        <taxon>Eukaryota</taxon>
        <taxon>Viridiplantae</taxon>
        <taxon>Streptophyta</taxon>
        <taxon>Embryophyta</taxon>
        <taxon>Tracheophyta</taxon>
        <taxon>Spermatophyta</taxon>
        <taxon>Magnoliopsida</taxon>
        <taxon>eudicotyledons</taxon>
        <taxon>Gunneridae</taxon>
        <taxon>Pentapetalae</taxon>
        <taxon>Caryophyllales</taxon>
        <taxon>Chenopodiaceae</taxon>
        <taxon>Chenopodioideae</taxon>
        <taxon>Anserineae</taxon>
        <taxon>Spinacia</taxon>
    </lineage>
</organism>
<dbReference type="InterPro" id="IPR032264">
    <property type="entry name" value="MenD_middle"/>
</dbReference>
<dbReference type="Gene3D" id="3.40.50.1220">
    <property type="entry name" value="TPP-binding domain"/>
    <property type="match status" value="1"/>
</dbReference>
<dbReference type="PROSITE" id="PS00909">
    <property type="entry name" value="MR_MLE_2"/>
    <property type="match status" value="1"/>
</dbReference>
<evidence type="ECO:0000313" key="10">
    <source>
        <dbReference type="RefSeq" id="XP_056697054.1"/>
    </source>
</evidence>
<keyword evidence="5" id="KW-0786">Thiamine pyrophosphate</keyword>
<reference evidence="10" key="2">
    <citation type="submission" date="2025-08" db="UniProtKB">
        <authorList>
            <consortium name="RefSeq"/>
        </authorList>
    </citation>
    <scope>IDENTIFICATION</scope>
    <source>
        <tissue evidence="10">Leaf</tissue>
    </source>
</reference>
<feature type="domain" description="Mandelate racemase/muconate lactonizing enzyme C-terminal" evidence="8">
    <location>
        <begin position="1181"/>
        <end position="1276"/>
    </location>
</feature>
<dbReference type="SMART" id="SM00922">
    <property type="entry name" value="MR_MLE"/>
    <property type="match status" value="1"/>
</dbReference>
<dbReference type="InterPro" id="IPR029017">
    <property type="entry name" value="Enolase-like_N"/>
</dbReference>
<dbReference type="CDD" id="cd02009">
    <property type="entry name" value="TPP_SHCHC_synthase"/>
    <property type="match status" value="1"/>
</dbReference>
<dbReference type="NCBIfam" id="TIGR01927">
    <property type="entry name" value="menC_gam_Gplu"/>
    <property type="match status" value="1"/>
</dbReference>
<dbReference type="SUPFAM" id="SSF54826">
    <property type="entry name" value="Enolase N-terminal domain-like"/>
    <property type="match status" value="1"/>
</dbReference>
<dbReference type="Pfam" id="PF16582">
    <property type="entry name" value="TPP_enzyme_M_2"/>
    <property type="match status" value="1"/>
</dbReference>
<dbReference type="SFLD" id="SFLDG00180">
    <property type="entry name" value="muconate_cycloisomerase"/>
    <property type="match status" value="1"/>
</dbReference>
<dbReference type="SUPFAM" id="SSF52467">
    <property type="entry name" value="DHS-like NAD/FAD-binding domain"/>
    <property type="match status" value="1"/>
</dbReference>
<keyword evidence="7" id="KW-0456">Lyase</keyword>
<dbReference type="Proteomes" id="UP000813463">
    <property type="component" value="Chromosome 3"/>
</dbReference>
<dbReference type="Pfam" id="PF02776">
    <property type="entry name" value="TPP_enzyme_N"/>
    <property type="match status" value="1"/>
</dbReference>
<evidence type="ECO:0000259" key="8">
    <source>
        <dbReference type="SMART" id="SM00922"/>
    </source>
</evidence>
<dbReference type="SUPFAM" id="SSF51604">
    <property type="entry name" value="Enolase C-terminal domain-like"/>
    <property type="match status" value="1"/>
</dbReference>
<evidence type="ECO:0000256" key="2">
    <source>
        <dbReference type="ARBA" id="ARBA00022679"/>
    </source>
</evidence>
<dbReference type="InterPro" id="IPR036849">
    <property type="entry name" value="Enolase-like_C_sf"/>
</dbReference>
<dbReference type="Pfam" id="PF00561">
    <property type="entry name" value="Abhydrolase_1"/>
    <property type="match status" value="1"/>
</dbReference>
<keyword evidence="2" id="KW-0808">Transferase</keyword>
<dbReference type="NCBIfam" id="TIGR03695">
    <property type="entry name" value="menH_SHCHC"/>
    <property type="match status" value="1"/>
</dbReference>
<proteinExistence type="inferred from homology"/>
<dbReference type="SFLD" id="SFLDS00001">
    <property type="entry name" value="Enolase"/>
    <property type="match status" value="1"/>
</dbReference>
<dbReference type="InterPro" id="IPR029035">
    <property type="entry name" value="DHS-like_NAD/FAD-binding_dom"/>
</dbReference>
<evidence type="ECO:0000256" key="4">
    <source>
        <dbReference type="ARBA" id="ARBA00022842"/>
    </source>
</evidence>
<dbReference type="InterPro" id="IPR004433">
    <property type="entry name" value="MenaQ_synth_MenD"/>
</dbReference>
<dbReference type="RefSeq" id="XP_056697054.1">
    <property type="nucleotide sequence ID" value="XM_056841076.1"/>
</dbReference>
<dbReference type="InterPro" id="IPR000073">
    <property type="entry name" value="AB_hydrolase_1"/>
</dbReference>
<keyword evidence="6" id="KW-0464">Manganese</keyword>